<dbReference type="GO" id="GO:0042149">
    <property type="term" value="P:cellular response to glucose starvation"/>
    <property type="evidence" value="ECO:0007669"/>
    <property type="project" value="TreeGrafter"/>
</dbReference>
<dbReference type="InterPro" id="IPR013860">
    <property type="entry name" value="AreA_GATA"/>
</dbReference>
<reference evidence="2" key="2">
    <citation type="submission" date="2023-01" db="EMBL/GenBank/DDBJ databases">
        <authorList>
            <person name="Petersen C."/>
        </authorList>
    </citation>
    <scope>NUCLEOTIDE SEQUENCE</scope>
    <source>
        <strain evidence="2">IBT 15450</strain>
    </source>
</reference>
<organism evidence="2 3">
    <name type="scientific">Penicillium canescens</name>
    <dbReference type="NCBI Taxonomy" id="5083"/>
    <lineage>
        <taxon>Eukaryota</taxon>
        <taxon>Fungi</taxon>
        <taxon>Dikarya</taxon>
        <taxon>Ascomycota</taxon>
        <taxon>Pezizomycotina</taxon>
        <taxon>Eurotiomycetes</taxon>
        <taxon>Eurotiomycetidae</taxon>
        <taxon>Eurotiales</taxon>
        <taxon>Aspergillaceae</taxon>
        <taxon>Penicillium</taxon>
    </lineage>
</organism>
<protein>
    <recommendedName>
        <fullName evidence="1">Nitrogen regulatory protein areA GATA-like domain-containing protein</fullName>
    </recommendedName>
</protein>
<dbReference type="Proteomes" id="UP001219568">
    <property type="component" value="Unassembled WGS sequence"/>
</dbReference>
<reference evidence="2" key="1">
    <citation type="journal article" date="2023" name="IMA Fungus">
        <title>Comparative genomic study of the Penicillium genus elucidates a diverse pangenome and 15 lateral gene transfer events.</title>
        <authorList>
            <person name="Petersen C."/>
            <person name="Sorensen T."/>
            <person name="Nielsen M.R."/>
            <person name="Sondergaard T.E."/>
            <person name="Sorensen J.L."/>
            <person name="Fitzpatrick D.A."/>
            <person name="Frisvad J.C."/>
            <person name="Nielsen K.L."/>
        </authorList>
    </citation>
    <scope>NUCLEOTIDE SEQUENCE</scope>
    <source>
        <strain evidence="2">IBT 15450</strain>
    </source>
</reference>
<dbReference type="InterPro" id="IPR052292">
    <property type="entry name" value="Glucose_repression_reg"/>
</dbReference>
<dbReference type="PANTHER" id="PTHR28051">
    <property type="entry name" value="PROTEIN MTL1-RELATED"/>
    <property type="match status" value="1"/>
</dbReference>
<dbReference type="PANTHER" id="PTHR28051:SF1">
    <property type="entry name" value="PROTEIN MTL1-RELATED"/>
    <property type="match status" value="1"/>
</dbReference>
<evidence type="ECO:0000313" key="3">
    <source>
        <dbReference type="Proteomes" id="UP001219568"/>
    </source>
</evidence>
<evidence type="ECO:0000259" key="1">
    <source>
        <dbReference type="Pfam" id="PF08550"/>
    </source>
</evidence>
<name>A0AAD6IM57_PENCN</name>
<dbReference type="EMBL" id="JAQJZL010000002">
    <property type="protein sequence ID" value="KAJ6052669.1"/>
    <property type="molecule type" value="Genomic_DNA"/>
</dbReference>
<evidence type="ECO:0000313" key="2">
    <source>
        <dbReference type="EMBL" id="KAJ6052669.1"/>
    </source>
</evidence>
<comment type="caution">
    <text evidence="2">The sequence shown here is derived from an EMBL/GenBank/DDBJ whole genome shotgun (WGS) entry which is preliminary data.</text>
</comment>
<keyword evidence="3" id="KW-1185">Reference proteome</keyword>
<sequence length="291" mass="33214">MKPTLKLFCDDNALEEEPVINVDYLSNVWREEDIWATRRYVLREKKALKNSTRLENALWRTWTKYQHQLDTVSPDCVSWEKDSDITWLYGPWKSIESSAKAHAAAAQISCECSRLRSAIRPALKRTTQLFFASCTQLGPECPTNGPLVLEKDVLKTGGAWARFRLSCPQYPLSRLAASAVRYTMEWSRSIWPQFPPPNRPTVHFDIEVRQCIAIGSTITHDEAYGESSLFQNSVGGCESFDDVSRPTGEYYFFMDSGLFYEKSQGQTITELPSTELKSPHGLIEENDGFFL</sequence>
<proteinExistence type="predicted"/>
<dbReference type="AlphaFoldDB" id="A0AAD6IM57"/>
<gene>
    <name evidence="2" type="ORF">N7460_003203</name>
</gene>
<accession>A0AAD6IM57</accession>
<dbReference type="GO" id="GO:0007039">
    <property type="term" value="P:protein catabolic process in the vacuole"/>
    <property type="evidence" value="ECO:0007669"/>
    <property type="project" value="TreeGrafter"/>
</dbReference>
<dbReference type="GO" id="GO:0005773">
    <property type="term" value="C:vacuole"/>
    <property type="evidence" value="ECO:0007669"/>
    <property type="project" value="GOC"/>
</dbReference>
<feature type="domain" description="Nitrogen regulatory protein areA GATA-like" evidence="1">
    <location>
        <begin position="43"/>
        <end position="64"/>
    </location>
</feature>
<dbReference type="Pfam" id="PF08550">
    <property type="entry name" value="GATA_AreA"/>
    <property type="match status" value="1"/>
</dbReference>